<reference evidence="1 2" key="1">
    <citation type="submission" date="2019-04" db="EMBL/GenBank/DDBJ databases">
        <title>Microbes associate with the intestines of laboratory mice.</title>
        <authorList>
            <person name="Navarre W."/>
            <person name="Wong E."/>
            <person name="Huang K."/>
            <person name="Tropini C."/>
            <person name="Ng K."/>
            <person name="Yu B."/>
        </authorList>
    </citation>
    <scope>NUCLEOTIDE SEQUENCE [LARGE SCALE GENOMIC DNA]</scope>
    <source>
        <strain evidence="1 2">NM06_A21</strain>
    </source>
</reference>
<comment type="caution">
    <text evidence="1">The sequence shown here is derived from an EMBL/GenBank/DDBJ whole genome shotgun (WGS) entry which is preliminary data.</text>
</comment>
<protein>
    <submittedName>
        <fullName evidence="1">Uncharacterized protein</fullName>
    </submittedName>
</protein>
<dbReference type="InterPro" id="IPR046484">
    <property type="entry name" value="DUF6577"/>
</dbReference>
<gene>
    <name evidence="1" type="ORF">E5333_11850</name>
</gene>
<dbReference type="Proteomes" id="UP000306630">
    <property type="component" value="Unassembled WGS sequence"/>
</dbReference>
<evidence type="ECO:0000313" key="1">
    <source>
        <dbReference type="EMBL" id="TGY71159.1"/>
    </source>
</evidence>
<sequence>MSTADLILDFANSRNSFTLCELAGYVRDREDISDSGLLWHIKKLIKQKHLSRLSRGLYGKQAKSDFIPSLTEDLRILYANLTRAFPLIDIVVYSGNDINSLQHHLSANNALYVEVPKDATEAVFHYLTDKKIRAYHRPTEDFMSDYVDLAEKSVIVKALTTEAPIKTVDGVMMPTLEKMLVDINADPDFYYLQGNEAFNIMQNALSLYSINTPKMLRYASRRGIRETMLTILNYKD</sequence>
<name>A0A4V3RTI1_9BACT</name>
<dbReference type="RefSeq" id="WP_135993689.1">
    <property type="nucleotide sequence ID" value="NZ_SRYD01000052.1"/>
</dbReference>
<accession>A0A4V3RTI1</accession>
<organism evidence="1 2">
    <name type="scientific">Muribaculum intestinale</name>
    <dbReference type="NCBI Taxonomy" id="1796646"/>
    <lineage>
        <taxon>Bacteria</taxon>
        <taxon>Pseudomonadati</taxon>
        <taxon>Bacteroidota</taxon>
        <taxon>Bacteroidia</taxon>
        <taxon>Bacteroidales</taxon>
        <taxon>Muribaculaceae</taxon>
        <taxon>Muribaculum</taxon>
    </lineage>
</organism>
<dbReference type="EMBL" id="SRYD01000052">
    <property type="protein sequence ID" value="TGY71159.1"/>
    <property type="molecule type" value="Genomic_DNA"/>
</dbReference>
<evidence type="ECO:0000313" key="2">
    <source>
        <dbReference type="Proteomes" id="UP000306630"/>
    </source>
</evidence>
<dbReference type="Pfam" id="PF20217">
    <property type="entry name" value="DUF6577"/>
    <property type="match status" value="1"/>
</dbReference>
<proteinExistence type="predicted"/>
<dbReference type="AlphaFoldDB" id="A0A4V3RTI1"/>